<evidence type="ECO:0000313" key="12">
    <source>
        <dbReference type="Proteomes" id="UP000249723"/>
    </source>
</evidence>
<dbReference type="EMBL" id="FMWP01000014">
    <property type="protein sequence ID" value="SCZ90643.1"/>
    <property type="molecule type" value="Genomic_DNA"/>
</dbReference>
<accession>A0A2X0KNR9</accession>
<dbReference type="GO" id="GO:0009298">
    <property type="term" value="P:GDP-mannose biosynthetic process"/>
    <property type="evidence" value="ECO:0007669"/>
    <property type="project" value="UniProtKB-UniPathway"/>
</dbReference>
<proteinExistence type="inferred from homology"/>
<dbReference type="InterPro" id="IPR005835">
    <property type="entry name" value="NTP_transferase_dom"/>
</dbReference>
<feature type="domain" description="Mannose-1-phosphate guanyltransferase C-terminal" evidence="10">
    <location>
        <begin position="262"/>
        <end position="370"/>
    </location>
</feature>
<dbReference type="PROSITE" id="PS00101">
    <property type="entry name" value="HEXAPEP_TRANSFERASES"/>
    <property type="match status" value="2"/>
</dbReference>
<keyword evidence="4" id="KW-0808">Transferase</keyword>
<comment type="catalytic activity">
    <reaction evidence="8">
        <text>alpha-D-mannose 1-phosphate + GTP + H(+) = GDP-alpha-D-mannose + diphosphate</text>
        <dbReference type="Rhea" id="RHEA:15229"/>
        <dbReference type="ChEBI" id="CHEBI:15378"/>
        <dbReference type="ChEBI" id="CHEBI:33019"/>
        <dbReference type="ChEBI" id="CHEBI:37565"/>
        <dbReference type="ChEBI" id="CHEBI:57527"/>
        <dbReference type="ChEBI" id="CHEBI:58409"/>
        <dbReference type="EC" id="2.7.7.13"/>
    </reaction>
</comment>
<dbReference type="InterPro" id="IPR050486">
    <property type="entry name" value="Mannose-1P_guanyltransferase"/>
</dbReference>
<dbReference type="UniPathway" id="UPA00126">
    <property type="reaction ID" value="UER00930"/>
</dbReference>
<dbReference type="AlphaFoldDB" id="A0A2X0KNR9"/>
<name>A0A2X0KNR9_9BASI</name>
<organism evidence="11 12">
    <name type="scientific">Microbotryum saponariae</name>
    <dbReference type="NCBI Taxonomy" id="289078"/>
    <lineage>
        <taxon>Eukaryota</taxon>
        <taxon>Fungi</taxon>
        <taxon>Dikarya</taxon>
        <taxon>Basidiomycota</taxon>
        <taxon>Pucciniomycotina</taxon>
        <taxon>Microbotryomycetes</taxon>
        <taxon>Microbotryales</taxon>
        <taxon>Microbotryaceae</taxon>
        <taxon>Microbotryum</taxon>
    </lineage>
</organism>
<evidence type="ECO:0000256" key="7">
    <source>
        <dbReference type="ARBA" id="ARBA00023306"/>
    </source>
</evidence>
<comment type="similarity">
    <text evidence="2">Belongs to the transferase hexapeptide repeat family.</text>
</comment>
<evidence type="ECO:0000256" key="8">
    <source>
        <dbReference type="ARBA" id="ARBA00047343"/>
    </source>
</evidence>
<sequence length="371" mass="40491">MASFKGELKALILVGGFGTRLRPLTLTLPKPLVPFANQAMIIHHISALAAAGVKHIVLAVNYRPEVMSAFLAKVEKDFDVKITFSIENEPLGTGGPLALARDVLAKDDAPFFVLNSDVTCQFAFQSLLDFHLNHGGEGTILVTKVEEPSKYGVVLTHPGESTIERFVEKPKEFVGNRINAGIYIFNPAILERIEVKPTSIESEIFPAMAADRELHCMDLEGFWMDIGQPKDFLSGTCLYLTHLSRTNSPQLTYPSQQPYIVSGNVLIDPSARIDPTASIGPNVVIGPGVVVGKGVRLQRCVIMENTRVKDHAWIQSSIVGWNSTIGRWARLENTTVLGDDVQVGEEVYINGASVLPHKSIKANIVAPSIVM</sequence>
<keyword evidence="6" id="KW-0342">GTP-binding</keyword>
<evidence type="ECO:0000256" key="3">
    <source>
        <dbReference type="ARBA" id="ARBA00012387"/>
    </source>
</evidence>
<protein>
    <recommendedName>
        <fullName evidence="3">mannose-1-phosphate guanylyltransferase</fullName>
        <ecNumber evidence="3">2.7.7.13</ecNumber>
    </recommendedName>
</protein>
<dbReference type="CDD" id="cd06425">
    <property type="entry name" value="M1P_guanylylT_B_like_N"/>
    <property type="match status" value="1"/>
</dbReference>
<reference evidence="12" key="1">
    <citation type="submission" date="2016-10" db="EMBL/GenBank/DDBJ databases">
        <authorList>
            <person name="Jeantristanb JTB J.-T."/>
            <person name="Ricardo R."/>
        </authorList>
    </citation>
    <scope>NUCLEOTIDE SEQUENCE [LARGE SCALE GENOMIC DNA]</scope>
</reference>
<dbReference type="STRING" id="289078.A0A2X0KNR9"/>
<keyword evidence="12" id="KW-1185">Reference proteome</keyword>
<keyword evidence="7" id="KW-0131">Cell cycle</keyword>
<dbReference type="InterPro" id="IPR018357">
    <property type="entry name" value="Hexapep_transf_CS"/>
</dbReference>
<evidence type="ECO:0000256" key="5">
    <source>
        <dbReference type="ARBA" id="ARBA00022741"/>
    </source>
</evidence>
<dbReference type="Gene3D" id="3.90.550.10">
    <property type="entry name" value="Spore Coat Polysaccharide Biosynthesis Protein SpsA, Chain A"/>
    <property type="match status" value="1"/>
</dbReference>
<evidence type="ECO:0000259" key="9">
    <source>
        <dbReference type="Pfam" id="PF00483"/>
    </source>
</evidence>
<dbReference type="Pfam" id="PF25087">
    <property type="entry name" value="GMPPB_C"/>
    <property type="match status" value="1"/>
</dbReference>
<dbReference type="EC" id="2.7.7.13" evidence="3"/>
<dbReference type="SUPFAM" id="SSF53448">
    <property type="entry name" value="Nucleotide-diphospho-sugar transferases"/>
    <property type="match status" value="1"/>
</dbReference>
<dbReference type="PANTHER" id="PTHR22572">
    <property type="entry name" value="SUGAR-1-PHOSPHATE GUANYL TRANSFERASE"/>
    <property type="match status" value="1"/>
</dbReference>
<evidence type="ECO:0000256" key="1">
    <source>
        <dbReference type="ARBA" id="ARBA00004823"/>
    </source>
</evidence>
<evidence type="ECO:0000313" key="11">
    <source>
        <dbReference type="EMBL" id="SCZ90643.1"/>
    </source>
</evidence>
<dbReference type="OrthoDB" id="1733332at2759"/>
<evidence type="ECO:0000256" key="4">
    <source>
        <dbReference type="ARBA" id="ARBA00022679"/>
    </source>
</evidence>
<comment type="pathway">
    <text evidence="1">Nucleotide-sugar biosynthesis; GDP-alpha-D-mannose biosynthesis; GDP-alpha-D-mannose from alpha-D-mannose 1-phosphate (GTP route): step 1/1.</text>
</comment>
<evidence type="ECO:0000259" key="10">
    <source>
        <dbReference type="Pfam" id="PF25087"/>
    </source>
</evidence>
<gene>
    <name evidence="11" type="ORF">BZ3500_MVSOF-1268-A1-R1_CHR1-3G02121</name>
</gene>
<dbReference type="InterPro" id="IPR029044">
    <property type="entry name" value="Nucleotide-diphossugar_trans"/>
</dbReference>
<dbReference type="Proteomes" id="UP000249723">
    <property type="component" value="Unassembled WGS sequence"/>
</dbReference>
<dbReference type="GO" id="GO:0004475">
    <property type="term" value="F:mannose-1-phosphate guanylyltransferase (GTP) activity"/>
    <property type="evidence" value="ECO:0007669"/>
    <property type="project" value="UniProtKB-EC"/>
</dbReference>
<feature type="domain" description="Nucleotidyl transferase" evidence="9">
    <location>
        <begin position="9"/>
        <end position="239"/>
    </location>
</feature>
<evidence type="ECO:0000256" key="6">
    <source>
        <dbReference type="ARBA" id="ARBA00023134"/>
    </source>
</evidence>
<dbReference type="Gene3D" id="2.160.10.10">
    <property type="entry name" value="Hexapeptide repeat proteins"/>
    <property type="match status" value="1"/>
</dbReference>
<dbReference type="InterPro" id="IPR056729">
    <property type="entry name" value="GMPPB_C"/>
</dbReference>
<dbReference type="InterPro" id="IPR045233">
    <property type="entry name" value="GMPPB_N"/>
</dbReference>
<keyword evidence="5" id="KW-0547">Nucleotide-binding</keyword>
<dbReference type="GO" id="GO:0005525">
    <property type="term" value="F:GTP binding"/>
    <property type="evidence" value="ECO:0007669"/>
    <property type="project" value="UniProtKB-KW"/>
</dbReference>
<dbReference type="FunFam" id="3.90.550.10:FF:000013">
    <property type="entry name" value="mannose-1-phosphate guanyltransferase beta"/>
    <property type="match status" value="1"/>
</dbReference>
<evidence type="ECO:0000256" key="2">
    <source>
        <dbReference type="ARBA" id="ARBA00007274"/>
    </source>
</evidence>
<dbReference type="Pfam" id="PF00483">
    <property type="entry name" value="NTP_transferase"/>
    <property type="match status" value="1"/>
</dbReference>